<dbReference type="Proteomes" id="UP000239181">
    <property type="component" value="Unassembled WGS sequence"/>
</dbReference>
<evidence type="ECO:0000313" key="6">
    <source>
        <dbReference type="EMBL" id="PRD16374.1"/>
    </source>
</evidence>
<evidence type="ECO:0000313" key="7">
    <source>
        <dbReference type="Proteomes" id="UP000239181"/>
    </source>
</evidence>
<keyword evidence="2" id="KW-0175">Coiled coil</keyword>
<reference evidence="6 7" key="1">
    <citation type="submission" date="2017-10" db="EMBL/GenBank/DDBJ databases">
        <title>Draft genome of two endophytic bacteria isolated from 'guarana' Paullinia cupana (Mart.) Ducke.</title>
        <authorList>
            <person name="Siqueira K.A."/>
            <person name="Liotti R.G."/>
            <person name="Mendes T.A."/>
            <person name="Soares M.A."/>
        </authorList>
    </citation>
    <scope>NUCLEOTIDE SEQUENCE [LARGE SCALE GENOMIC DNA]</scope>
    <source>
        <strain evidence="6 7">342</strain>
    </source>
</reference>
<name>A0A2S9IF52_9GAMM</name>
<feature type="domain" description="CdaR GGDEF-like" evidence="5">
    <location>
        <begin position="147"/>
        <end position="288"/>
    </location>
</feature>
<dbReference type="Pfam" id="PF17853">
    <property type="entry name" value="GGDEF_2"/>
    <property type="match status" value="1"/>
</dbReference>
<comment type="similarity">
    <text evidence="1">Belongs to the CdaR family.</text>
</comment>
<evidence type="ECO:0000259" key="3">
    <source>
        <dbReference type="Pfam" id="PF07905"/>
    </source>
</evidence>
<dbReference type="InterPro" id="IPR042070">
    <property type="entry name" value="PucR_C-HTH_sf"/>
</dbReference>
<dbReference type="Pfam" id="PF13556">
    <property type="entry name" value="HTH_30"/>
    <property type="match status" value="1"/>
</dbReference>
<keyword evidence="7" id="KW-1185">Reference proteome</keyword>
<dbReference type="PANTHER" id="PTHR33744">
    <property type="entry name" value="CARBOHYDRATE DIACID REGULATOR"/>
    <property type="match status" value="1"/>
</dbReference>
<feature type="domain" description="Purine catabolism PurC-like" evidence="3">
    <location>
        <begin position="7"/>
        <end position="126"/>
    </location>
</feature>
<feature type="domain" description="PucR C-terminal helix-turn-helix" evidence="4">
    <location>
        <begin position="341"/>
        <end position="398"/>
    </location>
</feature>
<dbReference type="EMBL" id="PDET01000003">
    <property type="protein sequence ID" value="PRD16374.1"/>
    <property type="molecule type" value="Genomic_DNA"/>
</dbReference>
<accession>A0A2S9IF52</accession>
<feature type="coiled-coil region" evidence="2">
    <location>
        <begin position="265"/>
        <end position="292"/>
    </location>
</feature>
<comment type="caution">
    <text evidence="6">The sequence shown here is derived from an EMBL/GenBank/DDBJ whole genome shotgun (WGS) entry which is preliminary data.</text>
</comment>
<proteinExistence type="inferred from homology"/>
<dbReference type="AlphaFoldDB" id="A0A2S9IF52"/>
<dbReference type="PANTHER" id="PTHR33744:SF1">
    <property type="entry name" value="DNA-BINDING TRANSCRIPTIONAL ACTIVATOR ADER"/>
    <property type="match status" value="1"/>
</dbReference>
<dbReference type="SUPFAM" id="SSF46689">
    <property type="entry name" value="Homeodomain-like"/>
    <property type="match status" value="1"/>
</dbReference>
<sequence length="411" mass="47175">MSLTLSDILALEGLSAMRLRAGGQGLQLAVRWYYVAENETIADWIMGGELVFITGINHPRDEDNLIQLLMEGKQRGIAGMVILTGDAYIQSIPPRLIALADELGIPLIEQPYLLKMVIVTERIGTALVRSENALQSQRDILMQLLTGDYPDLQMLQQRAIHQQLDFTRPLRVAALRLEGIQNLFRQFPPEQAEAWLQQARRTLRQRLQQQLNQQGNSFPLVERGNMFIFLLPDEEDDFYQQKTWLQQWLRELAEGNEGLSLLCGLSAKVQQLQDYQRALSQARQALDLSENLRPAQRISDYQQLGFIKLLSAINDPALLSDFMHDHLGCLIERDRKSPWLLMETLETLFQENGNVVRAAERLGIHRNTLHQRIQRIEKLTGYAIGHPQFHLNASVALTIWRMSQNHLREHL</sequence>
<gene>
    <name evidence="6" type="ORF">CQW29_06070</name>
</gene>
<dbReference type="OrthoDB" id="9792148at2"/>
<dbReference type="InterPro" id="IPR025736">
    <property type="entry name" value="PucR_C-HTH_dom"/>
</dbReference>
<protein>
    <submittedName>
        <fullName evidence="6">Fis family transcriptional regulator</fullName>
    </submittedName>
</protein>
<dbReference type="InterPro" id="IPR041522">
    <property type="entry name" value="CdaR_GGDEF"/>
</dbReference>
<evidence type="ECO:0000259" key="4">
    <source>
        <dbReference type="Pfam" id="PF13556"/>
    </source>
</evidence>
<dbReference type="InterPro" id="IPR009057">
    <property type="entry name" value="Homeodomain-like_sf"/>
</dbReference>
<evidence type="ECO:0000259" key="5">
    <source>
        <dbReference type="Pfam" id="PF17853"/>
    </source>
</evidence>
<evidence type="ECO:0000256" key="2">
    <source>
        <dbReference type="SAM" id="Coils"/>
    </source>
</evidence>
<organism evidence="6 7">
    <name type="scientific">Pantoea coffeiphila</name>
    <dbReference type="NCBI Taxonomy" id="1465635"/>
    <lineage>
        <taxon>Bacteria</taxon>
        <taxon>Pseudomonadati</taxon>
        <taxon>Pseudomonadota</taxon>
        <taxon>Gammaproteobacteria</taxon>
        <taxon>Enterobacterales</taxon>
        <taxon>Erwiniaceae</taxon>
        <taxon>Pantoea</taxon>
    </lineage>
</organism>
<dbReference type="InterPro" id="IPR051448">
    <property type="entry name" value="CdaR-like_regulators"/>
</dbReference>
<evidence type="ECO:0000256" key="1">
    <source>
        <dbReference type="ARBA" id="ARBA00006754"/>
    </source>
</evidence>
<dbReference type="Gene3D" id="1.10.10.2840">
    <property type="entry name" value="PucR C-terminal helix-turn-helix domain"/>
    <property type="match status" value="1"/>
</dbReference>
<dbReference type="InterPro" id="IPR012914">
    <property type="entry name" value="PucR_dom"/>
</dbReference>
<dbReference type="Pfam" id="PF07905">
    <property type="entry name" value="PucR"/>
    <property type="match status" value="1"/>
</dbReference>
<dbReference type="RefSeq" id="WP_105591817.1">
    <property type="nucleotide sequence ID" value="NZ_PDET01000003.1"/>
</dbReference>